<dbReference type="HOGENOM" id="CLU_3035071_0_0_1"/>
<proteinExistence type="predicted"/>
<protein>
    <submittedName>
        <fullName evidence="1">Predicted protein</fullName>
    </submittedName>
</protein>
<dbReference type="Gramene" id="scaffold_302914.1">
    <property type="protein sequence ID" value="scaffold_302914.1"/>
    <property type="gene ID" value="scaffold_302914.1"/>
</dbReference>
<gene>
    <name evidence="1" type="ORF">ARALYDRAFT_898944</name>
</gene>
<dbReference type="EMBL" id="GL348715">
    <property type="protein sequence ID" value="EFH59733.1"/>
    <property type="molecule type" value="Genomic_DNA"/>
</dbReference>
<name>D7L470_ARALL</name>
<organism evidence="2">
    <name type="scientific">Arabidopsis lyrata subsp. lyrata</name>
    <name type="common">Lyre-leaved rock-cress</name>
    <dbReference type="NCBI Taxonomy" id="81972"/>
    <lineage>
        <taxon>Eukaryota</taxon>
        <taxon>Viridiplantae</taxon>
        <taxon>Streptophyta</taxon>
        <taxon>Embryophyta</taxon>
        <taxon>Tracheophyta</taxon>
        <taxon>Spermatophyta</taxon>
        <taxon>Magnoliopsida</taxon>
        <taxon>eudicotyledons</taxon>
        <taxon>Gunneridae</taxon>
        <taxon>Pentapetalae</taxon>
        <taxon>rosids</taxon>
        <taxon>malvids</taxon>
        <taxon>Brassicales</taxon>
        <taxon>Brassicaceae</taxon>
        <taxon>Camelineae</taxon>
        <taxon>Arabidopsis</taxon>
    </lineage>
</organism>
<accession>D7L470</accession>
<sequence>MTPILRLVVVQCYRSRVGRSTFPFTARDFRTSRLGKEECHKIEKAKKSKDGKRFG</sequence>
<keyword evidence="2" id="KW-1185">Reference proteome</keyword>
<evidence type="ECO:0000313" key="1">
    <source>
        <dbReference type="EMBL" id="EFH59733.1"/>
    </source>
</evidence>
<dbReference type="Proteomes" id="UP000008694">
    <property type="component" value="Unassembled WGS sequence"/>
</dbReference>
<reference evidence="2" key="1">
    <citation type="journal article" date="2011" name="Nat. Genet.">
        <title>The Arabidopsis lyrata genome sequence and the basis of rapid genome size change.</title>
        <authorList>
            <person name="Hu T.T."/>
            <person name="Pattyn P."/>
            <person name="Bakker E.G."/>
            <person name="Cao J."/>
            <person name="Cheng J.-F."/>
            <person name="Clark R.M."/>
            <person name="Fahlgren N."/>
            <person name="Fawcett J.A."/>
            <person name="Grimwood J."/>
            <person name="Gundlach H."/>
            <person name="Haberer G."/>
            <person name="Hollister J.D."/>
            <person name="Ossowski S."/>
            <person name="Ottilar R.P."/>
            <person name="Salamov A.A."/>
            <person name="Schneeberger K."/>
            <person name="Spannagl M."/>
            <person name="Wang X."/>
            <person name="Yang L."/>
            <person name="Nasrallah M.E."/>
            <person name="Bergelson J."/>
            <person name="Carrington J.C."/>
            <person name="Gaut B.S."/>
            <person name="Schmutz J."/>
            <person name="Mayer K.F.X."/>
            <person name="Van de Peer Y."/>
            <person name="Grigoriev I.V."/>
            <person name="Nordborg M."/>
            <person name="Weigel D."/>
            <person name="Guo Y.-L."/>
        </authorList>
    </citation>
    <scope>NUCLEOTIDE SEQUENCE [LARGE SCALE GENOMIC DNA]</scope>
    <source>
        <strain evidence="2">cv. MN47</strain>
    </source>
</reference>
<dbReference type="AlphaFoldDB" id="D7L470"/>
<evidence type="ECO:0000313" key="2">
    <source>
        <dbReference type="Proteomes" id="UP000008694"/>
    </source>
</evidence>